<dbReference type="InterPro" id="IPR013096">
    <property type="entry name" value="Cupin_2"/>
</dbReference>
<dbReference type="OrthoDB" id="9814939at2"/>
<dbReference type="GO" id="GO:0071522">
    <property type="term" value="F:ureidoglycine aminohydrolase activity"/>
    <property type="evidence" value="ECO:0007669"/>
    <property type="project" value="InterPro"/>
</dbReference>
<sequence length="257" mass="28493">MAKKQILAPGVFAHSRAALTTHYAVMPPEGILESRIPGIEGATIRIQAAPALGAEFAQLLMDIQPGGGMTHPRNDGMQAFFYVVSGAVQLEMAGQSHTLASGGFAYAPAHTAVRLFNASAEPARVCWIKKPYEPVEGLAPPDPLVGNQDSVEKVNKHTRGRTWQHLLPDTDPAFDFAVNILRFAPGNYFPMVETHIMEHGLYMLEGQGMYLLQNDWHECWAEDFIYMAPFCPQFFYATGWGEASYLLYKNVNRDVTF</sequence>
<name>A0A261SAR3_9BORD</name>
<gene>
    <name evidence="2" type="ORF">CAL29_12040</name>
</gene>
<protein>
    <submittedName>
        <fullName evidence="2">(S)-ureidoglycine aminohydrolase</fullName>
    </submittedName>
</protein>
<dbReference type="InterPro" id="IPR044697">
    <property type="entry name" value="UGlyAH_cupin_C"/>
</dbReference>
<dbReference type="AlphaFoldDB" id="A0A261SAR3"/>
<dbReference type="NCBIfam" id="TIGR03214">
    <property type="entry name" value="ura-cupin"/>
    <property type="match status" value="1"/>
</dbReference>
<dbReference type="InterPro" id="IPR011051">
    <property type="entry name" value="RmlC_Cupin_sf"/>
</dbReference>
<dbReference type="Pfam" id="PF07883">
    <property type="entry name" value="Cupin_2"/>
    <property type="match status" value="1"/>
</dbReference>
<dbReference type="PANTHER" id="PTHR34571:SF1">
    <property type="entry name" value="(S)-UREIDOGLYCINE AMINOHYDROLASE"/>
    <property type="match status" value="1"/>
</dbReference>
<organism evidence="2 3">
    <name type="scientific">Bordetella genomosp. 10</name>
    <dbReference type="NCBI Taxonomy" id="1416804"/>
    <lineage>
        <taxon>Bacteria</taxon>
        <taxon>Pseudomonadati</taxon>
        <taxon>Pseudomonadota</taxon>
        <taxon>Betaproteobacteria</taxon>
        <taxon>Burkholderiales</taxon>
        <taxon>Alcaligenaceae</taxon>
        <taxon>Bordetella</taxon>
    </lineage>
</organism>
<dbReference type="PANTHER" id="PTHR34571">
    <property type="entry name" value="(S)-UREIDOGLYCINE AMINOHYDROLASE"/>
    <property type="match status" value="1"/>
</dbReference>
<proteinExistence type="predicted"/>
<dbReference type="Gene3D" id="2.60.120.10">
    <property type="entry name" value="Jelly Rolls"/>
    <property type="match status" value="2"/>
</dbReference>
<dbReference type="RefSeq" id="WP_094853264.1">
    <property type="nucleotide sequence ID" value="NZ_NEVM01000002.1"/>
</dbReference>
<evidence type="ECO:0000259" key="1">
    <source>
        <dbReference type="Pfam" id="PF07883"/>
    </source>
</evidence>
<dbReference type="CDD" id="cd02211">
    <property type="entry name" value="cupin_UGlyAH_N"/>
    <property type="match status" value="1"/>
</dbReference>
<dbReference type="InterPro" id="IPR044704">
    <property type="entry name" value="UGlyAH_cupin_N"/>
</dbReference>
<dbReference type="CDD" id="cd02212">
    <property type="entry name" value="cupin_UGlyAH_C"/>
    <property type="match status" value="1"/>
</dbReference>
<comment type="caution">
    <text evidence="2">The sequence shown here is derived from an EMBL/GenBank/DDBJ whole genome shotgun (WGS) entry which is preliminary data.</text>
</comment>
<dbReference type="SUPFAM" id="SSF51182">
    <property type="entry name" value="RmlC-like cupins"/>
    <property type="match status" value="1"/>
</dbReference>
<keyword evidence="2" id="KW-0378">Hydrolase</keyword>
<evidence type="ECO:0000313" key="3">
    <source>
        <dbReference type="Proteomes" id="UP000216020"/>
    </source>
</evidence>
<dbReference type="InterPro" id="IPR014710">
    <property type="entry name" value="RmlC-like_jellyroll"/>
</dbReference>
<feature type="domain" description="Cupin type-2" evidence="1">
    <location>
        <begin position="60"/>
        <end position="128"/>
    </location>
</feature>
<dbReference type="EMBL" id="NEVM01000002">
    <property type="protein sequence ID" value="OZI34265.1"/>
    <property type="molecule type" value="Genomic_DNA"/>
</dbReference>
<evidence type="ECO:0000313" key="2">
    <source>
        <dbReference type="EMBL" id="OZI34265.1"/>
    </source>
</evidence>
<dbReference type="Proteomes" id="UP000216020">
    <property type="component" value="Unassembled WGS sequence"/>
</dbReference>
<dbReference type="InterPro" id="IPR017627">
    <property type="entry name" value="UGHY"/>
</dbReference>
<accession>A0A261SAR3</accession>
<keyword evidence="3" id="KW-1185">Reference proteome</keyword>
<reference evidence="3" key="1">
    <citation type="submission" date="2017-05" db="EMBL/GenBank/DDBJ databases">
        <title>Complete and WGS of Bordetella genogroups.</title>
        <authorList>
            <person name="Spilker T."/>
            <person name="Lipuma J."/>
        </authorList>
    </citation>
    <scope>NUCLEOTIDE SEQUENCE [LARGE SCALE GENOMIC DNA]</scope>
    <source>
        <strain evidence="3">AU16122</strain>
    </source>
</reference>